<proteinExistence type="predicted"/>
<protein>
    <submittedName>
        <fullName evidence="1">Uncharacterized protein</fullName>
    </submittedName>
</protein>
<keyword evidence="2" id="KW-1185">Reference proteome</keyword>
<dbReference type="PROSITE" id="PS51257">
    <property type="entry name" value="PROKAR_LIPOPROTEIN"/>
    <property type="match status" value="1"/>
</dbReference>
<evidence type="ECO:0000313" key="2">
    <source>
        <dbReference type="Proteomes" id="UP001063782"/>
    </source>
</evidence>
<accession>A0ABY6F2I7</accession>
<sequence length="59" mass="6848">MLIRFKREAFIIAIWQVLTVLYFCGVYGCQSAPILSFYSKLSSKHMILSFFVRGELVEP</sequence>
<dbReference type="EMBL" id="CP089977">
    <property type="protein sequence ID" value="UXZ04311.1"/>
    <property type="molecule type" value="Genomic_DNA"/>
</dbReference>
<name>A0ABY6F2I7_9GAMM</name>
<evidence type="ECO:0000313" key="1">
    <source>
        <dbReference type="EMBL" id="UXZ04311.1"/>
    </source>
</evidence>
<gene>
    <name evidence="1" type="ORF">LU297_06845</name>
</gene>
<dbReference type="RefSeq" id="WP_263075797.1">
    <property type="nucleotide sequence ID" value="NZ_CP089977.1"/>
</dbReference>
<reference evidence="1" key="1">
    <citation type="submission" date="2021-12" db="EMBL/GenBank/DDBJ databases">
        <title>taxonomy of Moraxella sp. ZY201224.</title>
        <authorList>
            <person name="Li F."/>
        </authorList>
    </citation>
    <scope>NUCLEOTIDE SEQUENCE</scope>
    <source>
        <strain evidence="1">ZY201224</strain>
    </source>
</reference>
<dbReference type="Proteomes" id="UP001063782">
    <property type="component" value="Chromosome"/>
</dbReference>
<organism evidence="1 2">
    <name type="scientific">Moraxella nasicaprae</name>
    <dbReference type="NCBI Taxonomy" id="2904122"/>
    <lineage>
        <taxon>Bacteria</taxon>
        <taxon>Pseudomonadati</taxon>
        <taxon>Pseudomonadota</taxon>
        <taxon>Gammaproteobacteria</taxon>
        <taxon>Moraxellales</taxon>
        <taxon>Moraxellaceae</taxon>
        <taxon>Moraxella</taxon>
    </lineage>
</organism>